<evidence type="ECO:0000313" key="2">
    <source>
        <dbReference type="EMBL" id="ANZ49162.1"/>
    </source>
</evidence>
<evidence type="ECO:0000313" key="3">
    <source>
        <dbReference type="Proteomes" id="UP000203302"/>
    </source>
</evidence>
<organism evidence="2 3">
    <name type="scientific">Erwinia phage vB_EamM_Huxley</name>
    <dbReference type="NCBI Taxonomy" id="1883373"/>
    <lineage>
        <taxon>Viruses</taxon>
        <taxon>Duplodnaviria</taxon>
        <taxon>Heunggongvirae</taxon>
        <taxon>Uroviricota</taxon>
        <taxon>Caudoviricetes</taxon>
        <taxon>Chimalliviridae</taxon>
        <taxon>Machinavirus</taxon>
        <taxon>Machinavirus machina</taxon>
    </lineage>
</organism>
<dbReference type="GeneID" id="29069202"/>
<evidence type="ECO:0000256" key="1">
    <source>
        <dbReference type="SAM" id="MobiDB-lite"/>
    </source>
</evidence>
<reference evidence="3" key="1">
    <citation type="submission" date="2016-06" db="EMBL/GenBank/DDBJ databases">
        <authorList>
            <person name="Berg J.A."/>
            <person name="Grossarth S.E."/>
            <person name="Jarvis T.M."/>
            <person name="Merrill B.D."/>
            <person name="Breakwell D.P."/>
            <person name="Hope S."/>
            <person name="Grose J.H."/>
        </authorList>
    </citation>
    <scope>NUCLEOTIDE SEQUENCE [LARGE SCALE GENOMIC DNA]</scope>
</reference>
<dbReference type="Proteomes" id="UP000203302">
    <property type="component" value="Segment"/>
</dbReference>
<dbReference type="KEGG" id="vg:29069202"/>
<dbReference type="EMBL" id="KX397368">
    <property type="protein sequence ID" value="ANZ49162.1"/>
    <property type="molecule type" value="Genomic_DNA"/>
</dbReference>
<protein>
    <submittedName>
        <fullName evidence="2">Uncharacterized protein</fullName>
    </submittedName>
</protein>
<name>A0A1B2ID57_9CAUD</name>
<feature type="compositionally biased region" description="Polar residues" evidence="1">
    <location>
        <begin position="16"/>
        <end position="26"/>
    </location>
</feature>
<sequence>MNTLERMAAARKARMSENNPHGYQSEQLRHSDAVLTRSINEGKKVDDVLASAMDRLNKF</sequence>
<feature type="region of interest" description="Disordered" evidence="1">
    <location>
        <begin position="1"/>
        <end position="30"/>
    </location>
</feature>
<dbReference type="RefSeq" id="YP_009293048.1">
    <property type="nucleotide sequence ID" value="NC_031127.1"/>
</dbReference>
<accession>A0A1B2ID57</accession>
<proteinExistence type="predicted"/>
<gene>
    <name evidence="2" type="ORF">HUXLEY_80</name>
</gene>